<evidence type="ECO:0000313" key="2">
    <source>
        <dbReference type="EMBL" id="PNL61903.1"/>
    </source>
</evidence>
<proteinExistence type="predicted"/>
<dbReference type="Proteomes" id="UP000192511">
    <property type="component" value="Unassembled WGS sequence"/>
</dbReference>
<sequence>MSHSKHDRSLDELYGDFLKAHRALHGTVEAYQNVYLVKAQSELSRLENVIRILEDYKKKPVGDLSEKLKKAMNYQDLEKRLQEEKERADGAKKEALKTPYGLTFDEMNLLLRVFGHESGGILNLSQEVFFDELKKLSQSTREDEQNIVAKLGGKDKADEVIKNIINKINSASADTNWDGIKWRLSTGVKNVFEYKDNQQIYETTLSQKKKLDTEIEQLMNPKTAHSRVDALKQKKEELSSYILSLKSIKEVHDKYYTSFTVSALSDSLKPDMKALETNIKKCHGNNERLARLKSYKRVLLSLQKNDNLIKAIEEIEKVSAKNIKSIETVLKELDEKYSVKEDLESSHDIELPKTQLEKNKHEIALLLTELDTLKVKGKIITKEERRKWEEIEQRIEELEYENDKLDPNRPQKSNEVTIQSLKEAVRMTISQSQSKSDKTKEKATQYFKNIKQIIQELRQEQDSETQENSRDLNN</sequence>
<dbReference type="EMBL" id="NBTX02000004">
    <property type="protein sequence ID" value="PNL61903.1"/>
    <property type="molecule type" value="Genomic_DNA"/>
</dbReference>
<dbReference type="RefSeq" id="WP_019232448.1">
    <property type="nucleotide sequence ID" value="NZ_CAAAHR010000041.1"/>
</dbReference>
<protein>
    <submittedName>
        <fullName evidence="2">Uncharacterized protein</fullName>
    </submittedName>
</protein>
<keyword evidence="3" id="KW-1185">Reference proteome</keyword>
<accession>A0AAX0WTX5</accession>
<dbReference type="GeneID" id="98065761"/>
<evidence type="ECO:0000256" key="1">
    <source>
        <dbReference type="SAM" id="Coils"/>
    </source>
</evidence>
<evidence type="ECO:0000313" key="3">
    <source>
        <dbReference type="Proteomes" id="UP000192511"/>
    </source>
</evidence>
<keyword evidence="1" id="KW-0175">Coiled coil</keyword>
<comment type="caution">
    <text evidence="2">The sequence shown here is derived from an EMBL/GenBank/DDBJ whole genome shotgun (WGS) entry which is preliminary data.</text>
</comment>
<feature type="coiled-coil region" evidence="1">
    <location>
        <begin position="440"/>
        <end position="467"/>
    </location>
</feature>
<dbReference type="AlphaFoldDB" id="A0AAX0WTX5"/>
<reference evidence="2" key="1">
    <citation type="submission" date="2017-12" db="EMBL/GenBank/DDBJ databases">
        <title>FDA dAtabase for Regulatory Grade micrObial Sequences (FDA-ARGOS): Supporting development and validation of Infectious Disease Dx tests.</title>
        <authorList>
            <person name="Kerrigan L."/>
            <person name="Tallon L.J."/>
            <person name="Sadzewicz L."/>
            <person name="Sengamalay N."/>
            <person name="Ott S."/>
            <person name="Godinez A."/>
            <person name="Nagaraj S."/>
            <person name="Vavikolanu K."/>
            <person name="Vyas G."/>
            <person name="Nadendla S."/>
            <person name="Aluvathingal J."/>
            <person name="Sichtig H."/>
        </authorList>
    </citation>
    <scope>NUCLEOTIDE SEQUENCE [LARGE SCALE GENOMIC DNA]</scope>
    <source>
        <strain evidence="2">FDAARGOS_200</strain>
    </source>
</reference>
<organism evidence="2 3">
    <name type="scientific">Legionella anisa</name>
    <dbReference type="NCBI Taxonomy" id="28082"/>
    <lineage>
        <taxon>Bacteria</taxon>
        <taxon>Pseudomonadati</taxon>
        <taxon>Pseudomonadota</taxon>
        <taxon>Gammaproteobacteria</taxon>
        <taxon>Legionellales</taxon>
        <taxon>Legionellaceae</taxon>
        <taxon>Legionella</taxon>
    </lineage>
</organism>
<name>A0AAX0WTX5_9GAMM</name>
<feature type="coiled-coil region" evidence="1">
    <location>
        <begin position="36"/>
        <end position="98"/>
    </location>
</feature>
<gene>
    <name evidence="2" type="ORF">A6J39_012145</name>
</gene>